<dbReference type="NCBIfam" id="TIGR00168">
    <property type="entry name" value="infC"/>
    <property type="match status" value="1"/>
</dbReference>
<dbReference type="InterPro" id="IPR036787">
    <property type="entry name" value="T_IF-3_N_sf"/>
</dbReference>
<evidence type="ECO:0000313" key="10">
    <source>
        <dbReference type="Proteomes" id="UP000315010"/>
    </source>
</evidence>
<gene>
    <name evidence="4 9" type="primary">infC</name>
    <name evidence="9" type="ORF">CA13_08230</name>
</gene>
<dbReference type="AlphaFoldDB" id="A0A5C5YY61"/>
<dbReference type="InterPro" id="IPR019813">
    <property type="entry name" value="Translation_initiation_fac3_CS"/>
</dbReference>
<dbReference type="Proteomes" id="UP000315010">
    <property type="component" value="Unassembled WGS sequence"/>
</dbReference>
<dbReference type="HAMAP" id="MF_00080">
    <property type="entry name" value="IF_3"/>
    <property type="match status" value="1"/>
</dbReference>
<dbReference type="EMBL" id="SJPJ01000001">
    <property type="protein sequence ID" value="TWT79423.1"/>
    <property type="molecule type" value="Genomic_DNA"/>
</dbReference>
<evidence type="ECO:0000256" key="6">
    <source>
        <dbReference type="RuleBase" id="RU000646"/>
    </source>
</evidence>
<dbReference type="InterPro" id="IPR001288">
    <property type="entry name" value="Translation_initiation_fac_3"/>
</dbReference>
<comment type="function">
    <text evidence="4 6">IF-3 binds to the 30S ribosomal subunit and shifts the equilibrium between 70S ribosomes and their 50S and 30S subunits in favor of the free subunits, thus enhancing the availability of 30S subunits on which protein synthesis initiation begins.</text>
</comment>
<comment type="similarity">
    <text evidence="1 4 6">Belongs to the IF-3 family.</text>
</comment>
<dbReference type="Gene3D" id="3.10.20.80">
    <property type="entry name" value="Translation initiation factor 3 (IF-3), N-terminal domain"/>
    <property type="match status" value="1"/>
</dbReference>
<dbReference type="FunFam" id="3.30.110.10:FF:000001">
    <property type="entry name" value="Translation initiation factor IF-3"/>
    <property type="match status" value="1"/>
</dbReference>
<dbReference type="GO" id="GO:0003743">
    <property type="term" value="F:translation initiation factor activity"/>
    <property type="evidence" value="ECO:0007669"/>
    <property type="project" value="UniProtKB-UniRule"/>
</dbReference>
<accession>A0A5C5YY61</accession>
<evidence type="ECO:0000256" key="4">
    <source>
        <dbReference type="HAMAP-Rule" id="MF_00080"/>
    </source>
</evidence>
<dbReference type="Gene3D" id="3.30.110.10">
    <property type="entry name" value="Translation initiation factor 3 (IF-3), C-terminal domain"/>
    <property type="match status" value="1"/>
</dbReference>
<dbReference type="Pfam" id="PF05198">
    <property type="entry name" value="IF3_N"/>
    <property type="match status" value="1"/>
</dbReference>
<dbReference type="SUPFAM" id="SSF55200">
    <property type="entry name" value="Translation initiation factor IF3, C-terminal domain"/>
    <property type="match status" value="1"/>
</dbReference>
<name>A0A5C5YY61_9BACT</name>
<organism evidence="9 10">
    <name type="scientific">Novipirellula herctigrandis</name>
    <dbReference type="NCBI Taxonomy" id="2527986"/>
    <lineage>
        <taxon>Bacteria</taxon>
        <taxon>Pseudomonadati</taxon>
        <taxon>Planctomycetota</taxon>
        <taxon>Planctomycetia</taxon>
        <taxon>Pirellulales</taxon>
        <taxon>Pirellulaceae</taxon>
        <taxon>Novipirellula</taxon>
    </lineage>
</organism>
<dbReference type="GO" id="GO:0043022">
    <property type="term" value="F:ribosome binding"/>
    <property type="evidence" value="ECO:0007669"/>
    <property type="project" value="UniProtKB-ARBA"/>
</dbReference>
<evidence type="ECO:0000256" key="5">
    <source>
        <dbReference type="NCBIfam" id="TIGR00168"/>
    </source>
</evidence>
<comment type="subcellular location">
    <subcellularLocation>
        <location evidence="4 6">Cytoplasm</location>
    </subcellularLocation>
</comment>
<evidence type="ECO:0000256" key="3">
    <source>
        <dbReference type="ARBA" id="ARBA00022917"/>
    </source>
</evidence>
<dbReference type="InterPro" id="IPR019815">
    <property type="entry name" value="Translation_initiation_fac_3_C"/>
</dbReference>
<dbReference type="PROSITE" id="PS00938">
    <property type="entry name" value="IF3"/>
    <property type="match status" value="1"/>
</dbReference>
<dbReference type="PANTHER" id="PTHR10938">
    <property type="entry name" value="TRANSLATION INITIATION FACTOR IF-3"/>
    <property type="match status" value="1"/>
</dbReference>
<keyword evidence="3 4" id="KW-0648">Protein biosynthesis</keyword>
<evidence type="ECO:0000259" key="7">
    <source>
        <dbReference type="Pfam" id="PF00707"/>
    </source>
</evidence>
<sequence length="176" mass="20245">MALARKTNQQESRDTVRINSQIRISPVRVVSEEGEQLGIIPTEAALDRARDAGLDLVEVAPNERPPVCRIMDYGKFKYEKNKKQQSSHTKTKTKEIRLRPKTGNEDVRTKIRQAEKFLEHKDKVQVSVLFRGREMAHIEEGRKVMEMVVEMLSEVGKVETPPQQHGRRMICMIAPK</sequence>
<keyword evidence="10" id="KW-1185">Reference proteome</keyword>
<feature type="domain" description="Translation initiation factor 3 N-terminal" evidence="8">
    <location>
        <begin position="18"/>
        <end position="86"/>
    </location>
</feature>
<dbReference type="SUPFAM" id="SSF54364">
    <property type="entry name" value="Translation initiation factor IF3, N-terminal domain"/>
    <property type="match status" value="1"/>
</dbReference>
<dbReference type="InterPro" id="IPR036788">
    <property type="entry name" value="T_IF-3_C_sf"/>
</dbReference>
<keyword evidence="2 4" id="KW-0396">Initiation factor</keyword>
<feature type="domain" description="Translation initiation factor 3 C-terminal" evidence="7">
    <location>
        <begin position="92"/>
        <end position="176"/>
    </location>
</feature>
<dbReference type="FunFam" id="3.10.20.80:FF:000001">
    <property type="entry name" value="Translation initiation factor IF-3"/>
    <property type="match status" value="1"/>
</dbReference>
<dbReference type="PANTHER" id="PTHR10938:SF0">
    <property type="entry name" value="TRANSLATION INITIATION FACTOR IF-3, MITOCHONDRIAL"/>
    <property type="match status" value="1"/>
</dbReference>
<dbReference type="GO" id="GO:0032790">
    <property type="term" value="P:ribosome disassembly"/>
    <property type="evidence" value="ECO:0007669"/>
    <property type="project" value="TreeGrafter"/>
</dbReference>
<keyword evidence="4" id="KW-0963">Cytoplasm</keyword>
<evidence type="ECO:0000256" key="2">
    <source>
        <dbReference type="ARBA" id="ARBA00022540"/>
    </source>
</evidence>
<dbReference type="GO" id="GO:0016020">
    <property type="term" value="C:membrane"/>
    <property type="evidence" value="ECO:0007669"/>
    <property type="project" value="TreeGrafter"/>
</dbReference>
<protein>
    <recommendedName>
        <fullName evidence="4 5">Translation initiation factor IF-3</fullName>
    </recommendedName>
</protein>
<comment type="subunit">
    <text evidence="4 6">Monomer.</text>
</comment>
<comment type="caution">
    <text evidence="9">The sequence shown here is derived from an EMBL/GenBank/DDBJ whole genome shotgun (WGS) entry which is preliminary data.</text>
</comment>
<dbReference type="InterPro" id="IPR019814">
    <property type="entry name" value="Translation_initiation_fac_3_N"/>
</dbReference>
<proteinExistence type="inferred from homology"/>
<dbReference type="GO" id="GO:0005829">
    <property type="term" value="C:cytosol"/>
    <property type="evidence" value="ECO:0007669"/>
    <property type="project" value="TreeGrafter"/>
</dbReference>
<evidence type="ECO:0000256" key="1">
    <source>
        <dbReference type="ARBA" id="ARBA00005439"/>
    </source>
</evidence>
<dbReference type="OrthoDB" id="9806014at2"/>
<evidence type="ECO:0000313" key="9">
    <source>
        <dbReference type="EMBL" id="TWT79423.1"/>
    </source>
</evidence>
<evidence type="ECO:0000259" key="8">
    <source>
        <dbReference type="Pfam" id="PF05198"/>
    </source>
</evidence>
<dbReference type="Pfam" id="PF00707">
    <property type="entry name" value="IF3_C"/>
    <property type="match status" value="1"/>
</dbReference>
<dbReference type="RefSeq" id="WP_146394646.1">
    <property type="nucleotide sequence ID" value="NZ_SJPJ01000001.1"/>
</dbReference>
<reference evidence="9 10" key="1">
    <citation type="submission" date="2019-02" db="EMBL/GenBank/DDBJ databases">
        <title>Deep-cultivation of Planctomycetes and their phenomic and genomic characterization uncovers novel biology.</title>
        <authorList>
            <person name="Wiegand S."/>
            <person name="Jogler M."/>
            <person name="Boedeker C."/>
            <person name="Pinto D."/>
            <person name="Vollmers J."/>
            <person name="Rivas-Marin E."/>
            <person name="Kohn T."/>
            <person name="Peeters S.H."/>
            <person name="Heuer A."/>
            <person name="Rast P."/>
            <person name="Oberbeckmann S."/>
            <person name="Bunk B."/>
            <person name="Jeske O."/>
            <person name="Meyerdierks A."/>
            <person name="Storesund J.E."/>
            <person name="Kallscheuer N."/>
            <person name="Luecker S."/>
            <person name="Lage O.M."/>
            <person name="Pohl T."/>
            <person name="Merkel B.J."/>
            <person name="Hornburger P."/>
            <person name="Mueller R.-W."/>
            <person name="Bruemmer F."/>
            <person name="Labrenz M."/>
            <person name="Spormann A.M."/>
            <person name="Op Den Camp H."/>
            <person name="Overmann J."/>
            <person name="Amann R."/>
            <person name="Jetten M.S.M."/>
            <person name="Mascher T."/>
            <person name="Medema M.H."/>
            <person name="Devos D.P."/>
            <person name="Kaster A.-K."/>
            <person name="Ovreas L."/>
            <person name="Rohde M."/>
            <person name="Galperin M.Y."/>
            <person name="Jogler C."/>
        </authorList>
    </citation>
    <scope>NUCLEOTIDE SEQUENCE [LARGE SCALE GENOMIC DNA]</scope>
    <source>
        <strain evidence="9 10">CA13</strain>
    </source>
</reference>